<proteinExistence type="predicted"/>
<feature type="compositionally biased region" description="Basic and acidic residues" evidence="1">
    <location>
        <begin position="153"/>
        <end position="164"/>
    </location>
</feature>
<feature type="compositionally biased region" description="Low complexity" evidence="1">
    <location>
        <begin position="176"/>
        <end position="207"/>
    </location>
</feature>
<evidence type="ECO:0000313" key="2">
    <source>
        <dbReference type="EMBL" id="SEW24879.1"/>
    </source>
</evidence>
<dbReference type="AlphaFoldDB" id="A0A1I0QDB1"/>
<evidence type="ECO:0000313" key="3">
    <source>
        <dbReference type="Proteomes" id="UP000199701"/>
    </source>
</evidence>
<dbReference type="Proteomes" id="UP000199701">
    <property type="component" value="Unassembled WGS sequence"/>
</dbReference>
<accession>A0A1I0QDB1</accession>
<gene>
    <name evidence="2" type="ORF">SAMN05421659_107201</name>
</gene>
<dbReference type="STRING" id="99656.SAMN05421659_107201"/>
<dbReference type="OrthoDB" id="2063172at2"/>
<feature type="compositionally biased region" description="Polar residues" evidence="1">
    <location>
        <begin position="165"/>
        <end position="175"/>
    </location>
</feature>
<protein>
    <submittedName>
        <fullName evidence="2">Uncharacterized protein</fullName>
    </submittedName>
</protein>
<dbReference type="EMBL" id="FOJI01000007">
    <property type="protein sequence ID" value="SEW24879.1"/>
    <property type="molecule type" value="Genomic_DNA"/>
</dbReference>
<evidence type="ECO:0000256" key="1">
    <source>
        <dbReference type="SAM" id="MobiDB-lite"/>
    </source>
</evidence>
<organism evidence="2 3">
    <name type="scientific">[Clostridium] fimetarium</name>
    <dbReference type="NCBI Taxonomy" id="99656"/>
    <lineage>
        <taxon>Bacteria</taxon>
        <taxon>Bacillati</taxon>
        <taxon>Bacillota</taxon>
        <taxon>Clostridia</taxon>
        <taxon>Lachnospirales</taxon>
        <taxon>Lachnospiraceae</taxon>
    </lineage>
</organism>
<name>A0A1I0QDB1_9FIRM</name>
<dbReference type="RefSeq" id="WP_092453852.1">
    <property type="nucleotide sequence ID" value="NZ_FOJI01000007.1"/>
</dbReference>
<sequence>MDCDKPLPLTEFDRLTVSESTQMIKAVVPFLDTSTKKTISIFIRFQELMQTIEFFKKPLHAESTTTFNRSNYTMKDILLETMPYFPKSNEETLNTFQSYMEMFNVINMYKDMDQSQDFQSIINMVKNMNDPNISDAFNNMGMDAGNEFSQNDNKTKDNIKKDSGSKSPNDNIKNYSSSKNPNDNMNSNIKDNININNNSNKNSNDNIKSNTNNITNDFTNNNKATSSLNNMMTAEQKKLYDKYISEIENINFDNYISDDII</sequence>
<reference evidence="2 3" key="1">
    <citation type="submission" date="2016-10" db="EMBL/GenBank/DDBJ databases">
        <authorList>
            <person name="de Groot N.N."/>
        </authorList>
    </citation>
    <scope>NUCLEOTIDE SEQUENCE [LARGE SCALE GENOMIC DNA]</scope>
    <source>
        <strain evidence="2 3">DSM 9179</strain>
    </source>
</reference>
<keyword evidence="3" id="KW-1185">Reference proteome</keyword>
<feature type="region of interest" description="Disordered" evidence="1">
    <location>
        <begin position="136"/>
        <end position="207"/>
    </location>
</feature>